<proteinExistence type="predicted"/>
<dbReference type="PANTHER" id="PTHR42954:SF2">
    <property type="entry name" value="FE(2+) TRANSPORT PROTEIN A"/>
    <property type="match status" value="1"/>
</dbReference>
<dbReference type="OrthoDB" id="9811076at2"/>
<dbReference type="AlphaFoldDB" id="A0A4S3B3E3"/>
<dbReference type="InterPro" id="IPR052713">
    <property type="entry name" value="FeoA"/>
</dbReference>
<dbReference type="GO" id="GO:0046914">
    <property type="term" value="F:transition metal ion binding"/>
    <property type="evidence" value="ECO:0007669"/>
    <property type="project" value="InterPro"/>
</dbReference>
<comment type="caution">
    <text evidence="3">The sequence shown here is derived from an EMBL/GenBank/DDBJ whole genome shotgun (WGS) entry which is preliminary data.</text>
</comment>
<protein>
    <submittedName>
        <fullName evidence="3">Ferrous iron transport protein A</fullName>
    </submittedName>
</protein>
<accession>A0A4S3B3E3</accession>
<dbReference type="EMBL" id="SDGV01000017">
    <property type="protein sequence ID" value="THB60948.1"/>
    <property type="molecule type" value="Genomic_DNA"/>
</dbReference>
<keyword evidence="1" id="KW-0408">Iron</keyword>
<dbReference type="Pfam" id="PF04023">
    <property type="entry name" value="FeoA"/>
    <property type="match status" value="1"/>
</dbReference>
<dbReference type="InterPro" id="IPR038157">
    <property type="entry name" value="FeoA_core_dom"/>
</dbReference>
<feature type="domain" description="Ferrous iron transporter FeoA-like" evidence="2">
    <location>
        <begin position="1"/>
        <end position="71"/>
    </location>
</feature>
<name>A0A4S3B3E3_9ENTE</name>
<dbReference type="PANTHER" id="PTHR42954">
    <property type="entry name" value="FE(2+) TRANSPORT PROTEIN A"/>
    <property type="match status" value="1"/>
</dbReference>
<dbReference type="InterPro" id="IPR008988">
    <property type="entry name" value="Transcriptional_repressor_C"/>
</dbReference>
<evidence type="ECO:0000313" key="4">
    <source>
        <dbReference type="Proteomes" id="UP000310506"/>
    </source>
</evidence>
<dbReference type="SMART" id="SM00899">
    <property type="entry name" value="FeoA"/>
    <property type="match status" value="1"/>
</dbReference>
<evidence type="ECO:0000313" key="3">
    <source>
        <dbReference type="EMBL" id="THB60948.1"/>
    </source>
</evidence>
<keyword evidence="4" id="KW-1185">Reference proteome</keyword>
<dbReference type="InterPro" id="IPR007167">
    <property type="entry name" value="Fe-transptr_FeoA-like"/>
</dbReference>
<organism evidence="3 4">
    <name type="scientific">Vagococcus silagei</name>
    <dbReference type="NCBI Taxonomy" id="2508885"/>
    <lineage>
        <taxon>Bacteria</taxon>
        <taxon>Bacillati</taxon>
        <taxon>Bacillota</taxon>
        <taxon>Bacilli</taxon>
        <taxon>Lactobacillales</taxon>
        <taxon>Enterococcaceae</taxon>
        <taxon>Vagococcus</taxon>
    </lineage>
</organism>
<sequence length="78" mass="8851">MNLSELKIGEKAKIKTLDLDSDMTRRLWDLGFTKGTEIEAIQASPSGDPVAYRVRGTIFAVRKKDAMQVELWEVESHE</sequence>
<reference evidence="3 4" key="1">
    <citation type="submission" date="2019-01" db="EMBL/GenBank/DDBJ databases">
        <title>Vagococcus silagei sp. nov. isolated from brewer's grain.</title>
        <authorList>
            <person name="Guu J.-R."/>
        </authorList>
    </citation>
    <scope>NUCLEOTIDE SEQUENCE [LARGE SCALE GENOMIC DNA]</scope>
    <source>
        <strain evidence="3 4">2B-2</strain>
    </source>
</reference>
<evidence type="ECO:0000259" key="2">
    <source>
        <dbReference type="SMART" id="SM00899"/>
    </source>
</evidence>
<dbReference type="SUPFAM" id="SSF50037">
    <property type="entry name" value="C-terminal domain of transcriptional repressors"/>
    <property type="match status" value="1"/>
</dbReference>
<dbReference type="Proteomes" id="UP000310506">
    <property type="component" value="Unassembled WGS sequence"/>
</dbReference>
<evidence type="ECO:0000256" key="1">
    <source>
        <dbReference type="ARBA" id="ARBA00023004"/>
    </source>
</evidence>
<gene>
    <name evidence="3" type="ORF">ESZ54_08255</name>
</gene>
<dbReference type="RefSeq" id="WP_136137194.1">
    <property type="nucleotide sequence ID" value="NZ_SDGV01000017.1"/>
</dbReference>
<dbReference type="Gene3D" id="2.30.30.90">
    <property type="match status" value="1"/>
</dbReference>